<organism evidence="15 16">
    <name type="scientific">Halocaridina rubra</name>
    <name type="common">Hawaiian red shrimp</name>
    <dbReference type="NCBI Taxonomy" id="373956"/>
    <lineage>
        <taxon>Eukaryota</taxon>
        <taxon>Metazoa</taxon>
        <taxon>Ecdysozoa</taxon>
        <taxon>Arthropoda</taxon>
        <taxon>Crustacea</taxon>
        <taxon>Multicrustacea</taxon>
        <taxon>Malacostraca</taxon>
        <taxon>Eumalacostraca</taxon>
        <taxon>Eucarida</taxon>
        <taxon>Decapoda</taxon>
        <taxon>Pleocyemata</taxon>
        <taxon>Caridea</taxon>
        <taxon>Atyoidea</taxon>
        <taxon>Atyidae</taxon>
        <taxon>Halocaridina</taxon>
    </lineage>
</organism>
<keyword evidence="7" id="KW-0809">Transit peptide</keyword>
<evidence type="ECO:0000256" key="12">
    <source>
        <dbReference type="ARBA" id="ARBA00056637"/>
    </source>
</evidence>
<keyword evidence="9" id="KW-0411">Iron-sulfur</keyword>
<dbReference type="Proteomes" id="UP001381693">
    <property type="component" value="Unassembled WGS sequence"/>
</dbReference>
<dbReference type="AlphaFoldDB" id="A0AAN9AF14"/>
<accession>A0AAN9AF14</accession>
<dbReference type="CDD" id="cd02037">
    <property type="entry name" value="Mrp_NBP35"/>
    <property type="match status" value="1"/>
</dbReference>
<evidence type="ECO:0000256" key="5">
    <source>
        <dbReference type="ARBA" id="ARBA00022741"/>
    </source>
</evidence>
<keyword evidence="5" id="KW-0547">Nucleotide-binding</keyword>
<comment type="subcellular location">
    <subcellularLocation>
        <location evidence="2">Mitochondrion</location>
    </subcellularLocation>
</comment>
<dbReference type="InterPro" id="IPR044304">
    <property type="entry name" value="NUBPL-like"/>
</dbReference>
<evidence type="ECO:0000256" key="13">
    <source>
        <dbReference type="ARBA" id="ARBA00069083"/>
    </source>
</evidence>
<evidence type="ECO:0000256" key="3">
    <source>
        <dbReference type="ARBA" id="ARBA00022485"/>
    </source>
</evidence>
<evidence type="ECO:0000313" key="16">
    <source>
        <dbReference type="Proteomes" id="UP001381693"/>
    </source>
</evidence>
<dbReference type="InterPro" id="IPR033756">
    <property type="entry name" value="YlxH/NBP35"/>
</dbReference>
<dbReference type="GO" id="GO:0032981">
    <property type="term" value="P:mitochondrial respiratory chain complex I assembly"/>
    <property type="evidence" value="ECO:0007669"/>
    <property type="project" value="TreeGrafter"/>
</dbReference>
<evidence type="ECO:0000256" key="8">
    <source>
        <dbReference type="ARBA" id="ARBA00023004"/>
    </source>
</evidence>
<evidence type="ECO:0000256" key="10">
    <source>
        <dbReference type="ARBA" id="ARBA00023128"/>
    </source>
</evidence>
<evidence type="ECO:0000256" key="11">
    <source>
        <dbReference type="ARBA" id="ARBA00024036"/>
    </source>
</evidence>
<evidence type="ECO:0000256" key="1">
    <source>
        <dbReference type="ARBA" id="ARBA00001966"/>
    </source>
</evidence>
<dbReference type="SUPFAM" id="SSF52540">
    <property type="entry name" value="P-loop containing nucleoside triphosphate hydrolases"/>
    <property type="match status" value="1"/>
</dbReference>
<keyword evidence="10" id="KW-0496">Mitochondrion</keyword>
<dbReference type="GO" id="GO:0140663">
    <property type="term" value="F:ATP-dependent FeS chaperone activity"/>
    <property type="evidence" value="ECO:0007669"/>
    <property type="project" value="InterPro"/>
</dbReference>
<evidence type="ECO:0000256" key="9">
    <source>
        <dbReference type="ARBA" id="ARBA00023014"/>
    </source>
</evidence>
<comment type="function">
    <text evidence="12">Iron-sulfur cluster transfer protein involved in the assembly of the mitochondrial membrane respiratory chain NADH dehydrogenase (Complex I). May deliver one or more Fe-S clusters to complex I subunits.</text>
</comment>
<keyword evidence="6" id="KW-0067">ATP-binding</keyword>
<keyword evidence="3" id="KW-0004">4Fe-4S</keyword>
<dbReference type="GO" id="GO:0046872">
    <property type="term" value="F:metal ion binding"/>
    <property type="evidence" value="ECO:0007669"/>
    <property type="project" value="UniProtKB-KW"/>
</dbReference>
<dbReference type="GO" id="GO:0016226">
    <property type="term" value="P:iron-sulfur cluster assembly"/>
    <property type="evidence" value="ECO:0007669"/>
    <property type="project" value="InterPro"/>
</dbReference>
<dbReference type="InterPro" id="IPR019591">
    <property type="entry name" value="Mrp/NBP35_ATP-bd"/>
</dbReference>
<evidence type="ECO:0000256" key="4">
    <source>
        <dbReference type="ARBA" id="ARBA00022723"/>
    </source>
</evidence>
<dbReference type="Gene3D" id="3.40.50.300">
    <property type="entry name" value="P-loop containing nucleotide triphosphate hydrolases"/>
    <property type="match status" value="1"/>
</dbReference>
<sequence>MFSTYQSLLMRAVRQLRPFSSHADPLGIQSSKSKLSEHQRELMKKGLPKRSHIPGVENVIVVASGKGGVGKSTTAVNLALALSEMASPNSVGLLDMDVFGPSIPRMMNLTGAPELDKNDNMIPLSNYGIRCMSMGFLVEEKSAIVWRGPMVMSAVQRLLLRTAWGKLSYLVLDMPPGTGDTQLSISQLISVTGAVIVSTPQDIALLDARRGAEMFRKVQTPVLGIVQNMSIFSCSKCGHQEHIFGQDGVRALAKELGVEVLGDVPLDIRIRQGADDGQPLLVAHPDSIQCSSYRSIAKRLIENISLLK</sequence>
<protein>
    <recommendedName>
        <fullName evidence="13">Iron-sulfur cluster transfer protein NUBPL</fullName>
    </recommendedName>
    <alternativeName>
        <fullName evidence="14">Nucleotide-binding protein-like</fullName>
    </alternativeName>
</protein>
<dbReference type="GO" id="GO:0005759">
    <property type="term" value="C:mitochondrial matrix"/>
    <property type="evidence" value="ECO:0007669"/>
    <property type="project" value="UniProtKB-ARBA"/>
</dbReference>
<evidence type="ECO:0000256" key="7">
    <source>
        <dbReference type="ARBA" id="ARBA00022946"/>
    </source>
</evidence>
<dbReference type="EMBL" id="JAXCGZ010004030">
    <property type="protein sequence ID" value="KAK7082417.1"/>
    <property type="molecule type" value="Genomic_DNA"/>
</dbReference>
<evidence type="ECO:0000256" key="2">
    <source>
        <dbReference type="ARBA" id="ARBA00004173"/>
    </source>
</evidence>
<evidence type="ECO:0000256" key="14">
    <source>
        <dbReference type="ARBA" id="ARBA00081370"/>
    </source>
</evidence>
<evidence type="ECO:0000256" key="6">
    <source>
        <dbReference type="ARBA" id="ARBA00022840"/>
    </source>
</evidence>
<dbReference type="FunFam" id="3.40.50.300:FF:000709">
    <property type="entry name" value="Iron-sulfur protein NUBPL isoform X1"/>
    <property type="match status" value="1"/>
</dbReference>
<dbReference type="GO" id="GO:0051539">
    <property type="term" value="F:4 iron, 4 sulfur cluster binding"/>
    <property type="evidence" value="ECO:0007669"/>
    <property type="project" value="UniProtKB-KW"/>
</dbReference>
<comment type="similarity">
    <text evidence="11">Belongs to the Mrp/NBP35 ATP-binding proteins family.</text>
</comment>
<gene>
    <name evidence="15" type="ORF">SK128_004944</name>
</gene>
<dbReference type="GO" id="GO:0005524">
    <property type="term" value="F:ATP binding"/>
    <property type="evidence" value="ECO:0007669"/>
    <property type="project" value="UniProtKB-KW"/>
</dbReference>
<comment type="cofactor">
    <cofactor evidence="1">
        <name>[4Fe-4S] cluster</name>
        <dbReference type="ChEBI" id="CHEBI:49883"/>
    </cofactor>
</comment>
<comment type="caution">
    <text evidence="15">The sequence shown here is derived from an EMBL/GenBank/DDBJ whole genome shotgun (WGS) entry which is preliminary data.</text>
</comment>
<dbReference type="InterPro" id="IPR027417">
    <property type="entry name" value="P-loop_NTPase"/>
</dbReference>
<evidence type="ECO:0000313" key="15">
    <source>
        <dbReference type="EMBL" id="KAK7082417.1"/>
    </source>
</evidence>
<keyword evidence="8" id="KW-0408">Iron</keyword>
<name>A0AAN9AF14_HALRR</name>
<dbReference type="HAMAP" id="MF_02040">
    <property type="entry name" value="Mrp_NBP35"/>
    <property type="match status" value="1"/>
</dbReference>
<proteinExistence type="inferred from homology"/>
<reference evidence="15 16" key="1">
    <citation type="submission" date="2023-11" db="EMBL/GenBank/DDBJ databases">
        <title>Halocaridina rubra genome assembly.</title>
        <authorList>
            <person name="Smith C."/>
        </authorList>
    </citation>
    <scope>NUCLEOTIDE SEQUENCE [LARGE SCALE GENOMIC DNA]</scope>
    <source>
        <strain evidence="15">EP-1</strain>
        <tissue evidence="15">Whole</tissue>
    </source>
</reference>
<keyword evidence="16" id="KW-1185">Reference proteome</keyword>
<dbReference type="Pfam" id="PF10609">
    <property type="entry name" value="ParA"/>
    <property type="match status" value="1"/>
</dbReference>
<keyword evidence="4" id="KW-0479">Metal-binding</keyword>
<dbReference type="PANTHER" id="PTHR42961:SF2">
    <property type="entry name" value="IRON-SULFUR PROTEIN NUBPL"/>
    <property type="match status" value="1"/>
</dbReference>
<dbReference type="PANTHER" id="PTHR42961">
    <property type="entry name" value="IRON-SULFUR PROTEIN NUBPL"/>
    <property type="match status" value="1"/>
</dbReference>